<gene>
    <name evidence="3" type="ORF">EV188_1083</name>
</gene>
<evidence type="ECO:0000313" key="4">
    <source>
        <dbReference type="Proteomes" id="UP000295705"/>
    </source>
</evidence>
<keyword evidence="4" id="KW-1185">Reference proteome</keyword>
<dbReference type="GO" id="GO:0016491">
    <property type="term" value="F:oxidoreductase activity"/>
    <property type="evidence" value="ECO:0007669"/>
    <property type="project" value="UniProtKB-KW"/>
</dbReference>
<evidence type="ECO:0000256" key="1">
    <source>
        <dbReference type="ARBA" id="ARBA00006484"/>
    </source>
</evidence>
<comment type="caution">
    <text evidence="3">The sequence shown here is derived from an EMBL/GenBank/DDBJ whole genome shotgun (WGS) entry which is preliminary data.</text>
</comment>
<sequence>MAGSPRAGLITAREPTVGGMSEQRAALVTGSTSGIGRAIVDRLHGDGWSVLGVDLKADETLPGPSLGADLTTREGNRTAVDAALKHFGRLDLVVPNAGFQHVSPVADFDEDRWDALLAILLTSPFLLAKYAWEALRAAPDGGRFVAIASAHALAASPFKAGYVSAKHGVLGLVKTLALEGAADGITATAVCPGYVRTPLVEKQIADQAKAHGISEDRVLEEVILTPHALKRLIEPSEVADVVAFLQTPAGGAFTGSPVTMDLGWTAR</sequence>
<dbReference type="InterPro" id="IPR020904">
    <property type="entry name" value="Sc_DH/Rdtase_CS"/>
</dbReference>
<dbReference type="InterPro" id="IPR050259">
    <property type="entry name" value="SDR"/>
</dbReference>
<organism evidence="3 4">
    <name type="scientific">Actinomycetospora succinea</name>
    <dbReference type="NCBI Taxonomy" id="663603"/>
    <lineage>
        <taxon>Bacteria</taxon>
        <taxon>Bacillati</taxon>
        <taxon>Actinomycetota</taxon>
        <taxon>Actinomycetes</taxon>
        <taxon>Pseudonocardiales</taxon>
        <taxon>Pseudonocardiaceae</taxon>
        <taxon>Actinomycetospora</taxon>
    </lineage>
</organism>
<dbReference type="Proteomes" id="UP000295705">
    <property type="component" value="Unassembled WGS sequence"/>
</dbReference>
<proteinExistence type="inferred from homology"/>
<dbReference type="PANTHER" id="PTHR42879:SF2">
    <property type="entry name" value="3-OXOACYL-[ACYL-CARRIER-PROTEIN] REDUCTASE FABG"/>
    <property type="match status" value="1"/>
</dbReference>
<reference evidence="3 4" key="1">
    <citation type="submission" date="2019-03" db="EMBL/GenBank/DDBJ databases">
        <title>Genomic Encyclopedia of Type Strains, Phase IV (KMG-IV): sequencing the most valuable type-strain genomes for metagenomic binning, comparative biology and taxonomic classification.</title>
        <authorList>
            <person name="Goeker M."/>
        </authorList>
    </citation>
    <scope>NUCLEOTIDE SEQUENCE [LARGE SCALE GENOMIC DNA]</scope>
    <source>
        <strain evidence="3 4">DSM 45775</strain>
    </source>
</reference>
<dbReference type="PANTHER" id="PTHR42879">
    <property type="entry name" value="3-OXOACYL-(ACYL-CARRIER-PROTEIN) REDUCTASE"/>
    <property type="match status" value="1"/>
</dbReference>
<dbReference type="PROSITE" id="PS00061">
    <property type="entry name" value="ADH_SHORT"/>
    <property type="match status" value="1"/>
</dbReference>
<dbReference type="FunFam" id="3.40.50.720:FF:000084">
    <property type="entry name" value="Short-chain dehydrogenase reductase"/>
    <property type="match status" value="1"/>
</dbReference>
<dbReference type="Gene3D" id="3.40.50.720">
    <property type="entry name" value="NAD(P)-binding Rossmann-like Domain"/>
    <property type="match status" value="1"/>
</dbReference>
<name>A0A4R6V621_9PSEU</name>
<dbReference type="PRINTS" id="PR00080">
    <property type="entry name" value="SDRFAMILY"/>
</dbReference>
<accession>A0A4R6V621</accession>
<dbReference type="SUPFAM" id="SSF51735">
    <property type="entry name" value="NAD(P)-binding Rossmann-fold domains"/>
    <property type="match status" value="1"/>
</dbReference>
<dbReference type="EMBL" id="SNYO01000008">
    <property type="protein sequence ID" value="TDQ51644.1"/>
    <property type="molecule type" value="Genomic_DNA"/>
</dbReference>
<dbReference type="PRINTS" id="PR00081">
    <property type="entry name" value="GDHRDH"/>
</dbReference>
<dbReference type="AlphaFoldDB" id="A0A4R6V621"/>
<evidence type="ECO:0000313" key="3">
    <source>
        <dbReference type="EMBL" id="TDQ51644.1"/>
    </source>
</evidence>
<comment type="similarity">
    <text evidence="1">Belongs to the short-chain dehydrogenases/reductases (SDR) family.</text>
</comment>
<protein>
    <submittedName>
        <fullName evidence="3">3-hydroxybutyrate dehydrogenase</fullName>
    </submittedName>
</protein>
<dbReference type="GO" id="GO:0032787">
    <property type="term" value="P:monocarboxylic acid metabolic process"/>
    <property type="evidence" value="ECO:0007669"/>
    <property type="project" value="UniProtKB-ARBA"/>
</dbReference>
<keyword evidence="2" id="KW-0560">Oxidoreductase</keyword>
<dbReference type="InterPro" id="IPR002347">
    <property type="entry name" value="SDR_fam"/>
</dbReference>
<dbReference type="Pfam" id="PF13561">
    <property type="entry name" value="adh_short_C2"/>
    <property type="match status" value="1"/>
</dbReference>
<evidence type="ECO:0000256" key="2">
    <source>
        <dbReference type="ARBA" id="ARBA00023002"/>
    </source>
</evidence>
<dbReference type="InterPro" id="IPR036291">
    <property type="entry name" value="NAD(P)-bd_dom_sf"/>
</dbReference>